<gene>
    <name evidence="1" type="ORF">VP01_1454g3</name>
</gene>
<dbReference type="AlphaFoldDB" id="A0A0L6VJY8"/>
<proteinExistence type="predicted"/>
<organism evidence="1 2">
    <name type="scientific">Puccinia sorghi</name>
    <dbReference type="NCBI Taxonomy" id="27349"/>
    <lineage>
        <taxon>Eukaryota</taxon>
        <taxon>Fungi</taxon>
        <taxon>Dikarya</taxon>
        <taxon>Basidiomycota</taxon>
        <taxon>Pucciniomycotina</taxon>
        <taxon>Pucciniomycetes</taxon>
        <taxon>Pucciniales</taxon>
        <taxon>Pucciniaceae</taxon>
        <taxon>Puccinia</taxon>
    </lineage>
</organism>
<sequence length="116" mass="13089">MATGPPFHYHIHRHWPGNLPYKIESWKQSFCQICKRSKGYHVGPIPSNHLVFIGGLQFPACLSFPLIWIADDHIHLDKHHILTATSADPELIEDFLPSFIQPTLMASLFLGSGYAA</sequence>
<name>A0A0L6VJY8_9BASI</name>
<accession>A0A0L6VJY8</accession>
<protein>
    <submittedName>
        <fullName evidence="1">Uncharacterized protein</fullName>
    </submittedName>
</protein>
<dbReference type="Proteomes" id="UP000037035">
    <property type="component" value="Unassembled WGS sequence"/>
</dbReference>
<evidence type="ECO:0000313" key="1">
    <source>
        <dbReference type="EMBL" id="KNZ61083.1"/>
    </source>
</evidence>
<comment type="caution">
    <text evidence="1">The sequence shown here is derived from an EMBL/GenBank/DDBJ whole genome shotgun (WGS) entry which is preliminary data.</text>
</comment>
<evidence type="ECO:0000313" key="2">
    <source>
        <dbReference type="Proteomes" id="UP000037035"/>
    </source>
</evidence>
<keyword evidence="2" id="KW-1185">Reference proteome</keyword>
<dbReference type="EMBL" id="LAVV01005054">
    <property type="protein sequence ID" value="KNZ61083.1"/>
    <property type="molecule type" value="Genomic_DNA"/>
</dbReference>
<reference evidence="1 2" key="1">
    <citation type="submission" date="2015-08" db="EMBL/GenBank/DDBJ databases">
        <title>Next Generation Sequencing and Analysis of the Genome of Puccinia sorghi L Schw, the Causal Agent of Maize Common Rust.</title>
        <authorList>
            <person name="Rochi L."/>
            <person name="Burguener G."/>
            <person name="Darino M."/>
            <person name="Turjanski A."/>
            <person name="Kreff E."/>
            <person name="Dieguez M.J."/>
            <person name="Sacco F."/>
        </authorList>
    </citation>
    <scope>NUCLEOTIDE SEQUENCE [LARGE SCALE GENOMIC DNA]</scope>
    <source>
        <strain evidence="1 2">RO10H11247</strain>
    </source>
</reference>
<dbReference type="VEuPathDB" id="FungiDB:VP01_1454g3"/>